<proteinExistence type="predicted"/>
<gene>
    <name evidence="1" type="ORF">LCOR_10192.1</name>
</gene>
<sequence>MGKGSASWASPYLFQVDKPISISWSINKGVAYARVLPPQSHPLLPFGDLKPVRPPVYLPVFVFVSASHLEDDWNTWPFREHLI</sequence>
<dbReference type="AlphaFoldDB" id="A0A068SAP3"/>
<name>A0A068SAP3_9FUNG</name>
<dbReference type="Proteomes" id="UP000027586">
    <property type="component" value="Unassembled WGS sequence"/>
</dbReference>
<evidence type="ECO:0000313" key="1">
    <source>
        <dbReference type="EMBL" id="CDH59374.1"/>
    </source>
</evidence>
<dbReference type="EMBL" id="CBTN010000069">
    <property type="protein sequence ID" value="CDH59374.1"/>
    <property type="molecule type" value="Genomic_DNA"/>
</dbReference>
<accession>A0A068SAP3</accession>
<protein>
    <submittedName>
        <fullName evidence="1">Uncharacterized protein</fullName>
    </submittedName>
</protein>
<evidence type="ECO:0000313" key="2">
    <source>
        <dbReference type="Proteomes" id="UP000027586"/>
    </source>
</evidence>
<reference evidence="1" key="1">
    <citation type="submission" date="2013-08" db="EMBL/GenBank/DDBJ databases">
        <title>Gene expansion shapes genome architecture in the human pathogen Lichtheimia corymbifera: an evolutionary genomics analysis in the ancient terrestrial Mucorales (Mucoromycotina).</title>
        <authorList>
            <person name="Schwartze V.U."/>
            <person name="Winter S."/>
            <person name="Shelest E."/>
            <person name="Marcet-Houben M."/>
            <person name="Horn F."/>
            <person name="Wehner S."/>
            <person name="Hoffmann K."/>
            <person name="Riege K."/>
            <person name="Sammeth M."/>
            <person name="Nowrousian M."/>
            <person name="Valiante V."/>
            <person name="Linde J."/>
            <person name="Jacobsen I.D."/>
            <person name="Marz M."/>
            <person name="Brakhage A.A."/>
            <person name="Gabaldon T."/>
            <person name="Bocker S."/>
            <person name="Voigt K."/>
        </authorList>
    </citation>
    <scope>NUCLEOTIDE SEQUENCE [LARGE SCALE GENOMIC DNA]</scope>
    <source>
        <strain evidence="1">FSU 9682</strain>
    </source>
</reference>
<dbReference type="VEuPathDB" id="FungiDB:LCOR_10192.1"/>
<organism evidence="1 2">
    <name type="scientific">Lichtheimia corymbifera JMRC:FSU:9682</name>
    <dbReference type="NCBI Taxonomy" id="1263082"/>
    <lineage>
        <taxon>Eukaryota</taxon>
        <taxon>Fungi</taxon>
        <taxon>Fungi incertae sedis</taxon>
        <taxon>Mucoromycota</taxon>
        <taxon>Mucoromycotina</taxon>
        <taxon>Mucoromycetes</taxon>
        <taxon>Mucorales</taxon>
        <taxon>Lichtheimiaceae</taxon>
        <taxon>Lichtheimia</taxon>
    </lineage>
</organism>
<comment type="caution">
    <text evidence="1">The sequence shown here is derived from an EMBL/GenBank/DDBJ whole genome shotgun (WGS) entry which is preliminary data.</text>
</comment>
<keyword evidence="2" id="KW-1185">Reference proteome</keyword>